<evidence type="ECO:0000256" key="2">
    <source>
        <dbReference type="ARBA" id="ARBA00006739"/>
    </source>
</evidence>
<dbReference type="GO" id="GO:0006488">
    <property type="term" value="P:dolichol-linked oligosaccharide biosynthetic process"/>
    <property type="evidence" value="ECO:0007669"/>
    <property type="project" value="TreeGrafter"/>
</dbReference>
<dbReference type="InterPro" id="IPR039528">
    <property type="entry name" value="DPM1-like"/>
</dbReference>
<dbReference type="KEGG" id="dfo:Dform_01114"/>
<evidence type="ECO:0000259" key="10">
    <source>
        <dbReference type="Pfam" id="PF04138"/>
    </source>
</evidence>
<evidence type="ECO:0000256" key="6">
    <source>
        <dbReference type="ARBA" id="ARBA00022989"/>
    </source>
</evidence>
<dbReference type="GO" id="GO:0016020">
    <property type="term" value="C:membrane"/>
    <property type="evidence" value="ECO:0007669"/>
    <property type="project" value="UniProtKB-SubCell"/>
</dbReference>
<accession>A0A1P8F7L8</accession>
<feature type="domain" description="Glycosyltransferase 2-like" evidence="9">
    <location>
        <begin position="7"/>
        <end position="170"/>
    </location>
</feature>
<evidence type="ECO:0000256" key="1">
    <source>
        <dbReference type="ARBA" id="ARBA00004141"/>
    </source>
</evidence>
<comment type="subcellular location">
    <subcellularLocation>
        <location evidence="1">Membrane</location>
        <topology evidence="1">Multi-pass membrane protein</topology>
    </subcellularLocation>
</comment>
<gene>
    <name evidence="11" type="ORF">Dform_01114</name>
</gene>
<proteinExistence type="inferred from homology"/>
<dbReference type="SUPFAM" id="SSF53448">
    <property type="entry name" value="Nucleotide-diphospho-sugar transferases"/>
    <property type="match status" value="1"/>
</dbReference>
<dbReference type="STRING" id="1839801.Dform_01114"/>
<dbReference type="InterPro" id="IPR007267">
    <property type="entry name" value="GtrA_DPMS_TM"/>
</dbReference>
<sequence>MTKPHLTIVIPSYKEAANMPLLLEQIHSALGDYPYDVLVIDDNSPDGTAETVRSLAEKYPVSVTVRKDKRGLASAVVDGFKLAGGDIVAVMDADLQHPPAVLPRLVRAIEAGADLAVASRYVPGGSVGNWSATRRVISRGAVILSHLLLPSTRGIKDPMSGYFMLRKDVISGIELSPVGYKILLEVICLGCPHQAVEVPFIFENRRAGVTKLSMVTQTDYLRHLLSLMRRTGEFRRIVKFVTVGGTGTLVNLGLLAVLKEWAGLHYLVAGAVAFEVSVVWNFLLNDRFTFRDRKRPDGTLPGRLLRFNVTSLGGFIIYIAILALLTQVFGLYYIVSAAIGILIGFGWNFMVNSAWTWR</sequence>
<feature type="domain" description="GtrA/DPMS transmembrane" evidence="10">
    <location>
        <begin position="239"/>
        <end position="357"/>
    </location>
</feature>
<dbReference type="GO" id="GO:0004582">
    <property type="term" value="F:dolichyl-phosphate beta-D-mannosyltransferase activity"/>
    <property type="evidence" value="ECO:0007669"/>
    <property type="project" value="UniProtKB-EC"/>
</dbReference>
<evidence type="ECO:0000313" key="11">
    <source>
        <dbReference type="EMBL" id="APV44448.1"/>
    </source>
</evidence>
<dbReference type="GO" id="GO:0006506">
    <property type="term" value="P:GPI anchor biosynthetic process"/>
    <property type="evidence" value="ECO:0007669"/>
    <property type="project" value="TreeGrafter"/>
</dbReference>
<feature type="transmembrane region" description="Helical" evidence="8">
    <location>
        <begin position="305"/>
        <end position="325"/>
    </location>
</feature>
<dbReference type="PANTHER" id="PTHR43398">
    <property type="entry name" value="DOLICHOL-PHOSPHATE MANNOSYLTRANSFERASE SUBUNIT 1"/>
    <property type="match status" value="1"/>
</dbReference>
<organism evidence="11 12">
    <name type="scientific">Dehalogenimonas formicexedens</name>
    <dbReference type="NCBI Taxonomy" id="1839801"/>
    <lineage>
        <taxon>Bacteria</taxon>
        <taxon>Bacillati</taxon>
        <taxon>Chloroflexota</taxon>
        <taxon>Dehalococcoidia</taxon>
        <taxon>Dehalococcoidales</taxon>
        <taxon>Dehalococcoidaceae</taxon>
        <taxon>Dehalogenimonas</taxon>
    </lineage>
</organism>
<keyword evidence="12" id="KW-1185">Reference proteome</keyword>
<dbReference type="AlphaFoldDB" id="A0A1P8F7L8"/>
<dbReference type="OrthoDB" id="9810303at2"/>
<evidence type="ECO:0000259" key="9">
    <source>
        <dbReference type="Pfam" id="PF00535"/>
    </source>
</evidence>
<dbReference type="GO" id="GO:0000271">
    <property type="term" value="P:polysaccharide biosynthetic process"/>
    <property type="evidence" value="ECO:0007669"/>
    <property type="project" value="InterPro"/>
</dbReference>
<evidence type="ECO:0000313" key="12">
    <source>
        <dbReference type="Proteomes" id="UP000185934"/>
    </source>
</evidence>
<keyword evidence="7 8" id="KW-0472">Membrane</keyword>
<feature type="transmembrane region" description="Helical" evidence="8">
    <location>
        <begin position="237"/>
        <end position="258"/>
    </location>
</feature>
<dbReference type="Pfam" id="PF04138">
    <property type="entry name" value="GtrA_DPMS_TM"/>
    <property type="match status" value="1"/>
</dbReference>
<dbReference type="CDD" id="cd06442">
    <property type="entry name" value="DPM1_like"/>
    <property type="match status" value="1"/>
</dbReference>
<dbReference type="InterPro" id="IPR001173">
    <property type="entry name" value="Glyco_trans_2-like"/>
</dbReference>
<evidence type="ECO:0000256" key="3">
    <source>
        <dbReference type="ARBA" id="ARBA00022676"/>
    </source>
</evidence>
<evidence type="ECO:0000256" key="7">
    <source>
        <dbReference type="ARBA" id="ARBA00023136"/>
    </source>
</evidence>
<protein>
    <submittedName>
        <fullName evidence="11">Dolichol-phosphate mannosyltransferase</fullName>
        <ecNumber evidence="11">2.4.1.83</ecNumber>
    </submittedName>
</protein>
<dbReference type="Gene3D" id="3.90.550.10">
    <property type="entry name" value="Spore Coat Polysaccharide Biosynthesis Protein SpsA, Chain A"/>
    <property type="match status" value="1"/>
</dbReference>
<dbReference type="Pfam" id="PF00535">
    <property type="entry name" value="Glycos_transf_2"/>
    <property type="match status" value="1"/>
</dbReference>
<name>A0A1P8F7L8_9CHLR</name>
<dbReference type="EC" id="2.4.1.83" evidence="11"/>
<evidence type="ECO:0000256" key="4">
    <source>
        <dbReference type="ARBA" id="ARBA00022679"/>
    </source>
</evidence>
<keyword evidence="5 8" id="KW-0812">Transmembrane</keyword>
<reference evidence="12" key="1">
    <citation type="submission" date="2016-11" db="EMBL/GenBank/DDBJ databases">
        <title>Dehalogenimonas formicexedens sp. nov., a chlorinated alkane respiring bacterium isolated from contaminated groundwater.</title>
        <authorList>
            <person name="Key T.A."/>
            <person name="Bowman K.S."/>
            <person name="Lee I."/>
            <person name="Chun J."/>
            <person name="Albuquerque L."/>
            <person name="da Costa M.S."/>
            <person name="Rainey F.A."/>
            <person name="Moe W.M."/>
        </authorList>
    </citation>
    <scope>NUCLEOTIDE SEQUENCE [LARGE SCALE GENOMIC DNA]</scope>
    <source>
        <strain evidence="12">NSZ-14</strain>
    </source>
</reference>
<keyword evidence="4 11" id="KW-0808">Transferase</keyword>
<dbReference type="PANTHER" id="PTHR43398:SF1">
    <property type="entry name" value="DOLICHOL-PHOSPHATE MANNOSYLTRANSFERASE SUBUNIT 1"/>
    <property type="match status" value="1"/>
</dbReference>
<evidence type="ECO:0000256" key="5">
    <source>
        <dbReference type="ARBA" id="ARBA00022692"/>
    </source>
</evidence>
<keyword evidence="6 8" id="KW-1133">Transmembrane helix</keyword>
<dbReference type="RefSeq" id="WP_076004130.1">
    <property type="nucleotide sequence ID" value="NZ_CP018258.1"/>
</dbReference>
<evidence type="ECO:0000256" key="8">
    <source>
        <dbReference type="SAM" id="Phobius"/>
    </source>
</evidence>
<feature type="transmembrane region" description="Helical" evidence="8">
    <location>
        <begin position="264"/>
        <end position="284"/>
    </location>
</feature>
<dbReference type="EMBL" id="CP018258">
    <property type="protein sequence ID" value="APV44448.1"/>
    <property type="molecule type" value="Genomic_DNA"/>
</dbReference>
<comment type="similarity">
    <text evidence="2">Belongs to the glycosyltransferase 2 family.</text>
</comment>
<dbReference type="InterPro" id="IPR029044">
    <property type="entry name" value="Nucleotide-diphossugar_trans"/>
</dbReference>
<dbReference type="GO" id="GO:0035269">
    <property type="term" value="P:protein O-linked glycosylation via mannose"/>
    <property type="evidence" value="ECO:0007669"/>
    <property type="project" value="TreeGrafter"/>
</dbReference>
<keyword evidence="3 11" id="KW-0328">Glycosyltransferase</keyword>
<feature type="transmembrane region" description="Helical" evidence="8">
    <location>
        <begin position="331"/>
        <end position="351"/>
    </location>
</feature>
<dbReference type="Proteomes" id="UP000185934">
    <property type="component" value="Chromosome"/>
</dbReference>